<dbReference type="InterPro" id="IPR029052">
    <property type="entry name" value="Metallo-depent_PP-like"/>
</dbReference>
<evidence type="ECO:0000259" key="2">
    <source>
        <dbReference type="Pfam" id="PF12850"/>
    </source>
</evidence>
<dbReference type="GO" id="GO:0016791">
    <property type="term" value="F:phosphatase activity"/>
    <property type="evidence" value="ECO:0007669"/>
    <property type="project" value="TreeGrafter"/>
</dbReference>
<protein>
    <submittedName>
        <fullName evidence="3">Predicted phosphodiesterase</fullName>
    </submittedName>
</protein>
<evidence type="ECO:0000313" key="4">
    <source>
        <dbReference type="Proteomes" id="UP000199197"/>
    </source>
</evidence>
<dbReference type="InterPro" id="IPR024654">
    <property type="entry name" value="Calcineurin-like_PHP_lpxH"/>
</dbReference>
<dbReference type="RefSeq" id="WP_234697254.1">
    <property type="nucleotide sequence ID" value="NZ_CZVW01000009.1"/>
</dbReference>
<dbReference type="Proteomes" id="UP000199197">
    <property type="component" value="Unassembled WGS sequence"/>
</dbReference>
<dbReference type="GO" id="GO:0005737">
    <property type="term" value="C:cytoplasm"/>
    <property type="evidence" value="ECO:0007669"/>
    <property type="project" value="TreeGrafter"/>
</dbReference>
<dbReference type="InterPro" id="IPR050126">
    <property type="entry name" value="Ap4A_hydrolase"/>
</dbReference>
<dbReference type="EMBL" id="CZVW01000009">
    <property type="protein sequence ID" value="CUT01560.1"/>
    <property type="molecule type" value="Genomic_DNA"/>
</dbReference>
<dbReference type="PIRSF" id="PIRSF000883">
    <property type="entry name" value="Pesterase_MJ0912"/>
    <property type="match status" value="1"/>
</dbReference>
<gene>
    <name evidence="3" type="ORF">JGI23_01069</name>
</gene>
<dbReference type="PANTHER" id="PTHR42850">
    <property type="entry name" value="METALLOPHOSPHOESTERASE"/>
    <property type="match status" value="1"/>
</dbReference>
<evidence type="ECO:0000256" key="1">
    <source>
        <dbReference type="ARBA" id="ARBA00008950"/>
    </source>
</evidence>
<sequence length="235" mass="27057">MRIAIISDIHSNLEALTKAFEIIETKNIDEIVCLGDIVGYGANPNECVELIRKRVKYVVMGNHDYAVAVDPTELFYFSSHARESDLWTREVLTKENLEFLKSLPLTISFKNLLFVHSAPAQPKEWEYIFTEAQARIQFQYFNEKICFIGHSHLPGVFPEKGTYNGKIDKNIRYIINVGSVGQPRDGDWRLCFGIFDTDTWTYEQIRSEYDVEKASIKIIQNGLPEFLARRILVGV</sequence>
<dbReference type="InterPro" id="IPR011152">
    <property type="entry name" value="Pesterase_MJ0912"/>
</dbReference>
<name>A0A0P1MZN2_9BACT</name>
<dbReference type="AlphaFoldDB" id="A0A0P1MZN2"/>
<feature type="domain" description="Calcineurin-like phosphoesterase" evidence="2">
    <location>
        <begin position="1"/>
        <end position="199"/>
    </location>
</feature>
<dbReference type="Pfam" id="PF12850">
    <property type="entry name" value="Metallophos_2"/>
    <property type="match status" value="1"/>
</dbReference>
<dbReference type="Gene3D" id="3.60.21.10">
    <property type="match status" value="1"/>
</dbReference>
<accession>A0A0P1MZN2</accession>
<dbReference type="PANTHER" id="PTHR42850:SF2">
    <property type="entry name" value="BLL5683 PROTEIN"/>
    <property type="match status" value="1"/>
</dbReference>
<reference evidence="4" key="1">
    <citation type="submission" date="2015-11" db="EMBL/GenBank/DDBJ databases">
        <authorList>
            <person name="Varghese N."/>
        </authorList>
    </citation>
    <scope>NUCLEOTIDE SEQUENCE [LARGE SCALE GENOMIC DNA]</scope>
    <source>
        <strain evidence="4">JGI-23</strain>
    </source>
</reference>
<organism evidence="3 4">
    <name type="scientific">Candidatus Chryseopegocella kryptomonas</name>
    <dbReference type="NCBI Taxonomy" id="1633643"/>
    <lineage>
        <taxon>Bacteria</taxon>
        <taxon>Pseudomonadati</taxon>
        <taxon>Candidatus Kryptoniota</taxon>
        <taxon>Candidatus Chryseopegocella</taxon>
    </lineage>
</organism>
<dbReference type="CDD" id="cd00838">
    <property type="entry name" value="MPP_superfamily"/>
    <property type="match status" value="1"/>
</dbReference>
<evidence type="ECO:0000313" key="3">
    <source>
        <dbReference type="EMBL" id="CUT01560.1"/>
    </source>
</evidence>
<comment type="similarity">
    <text evidence="1">Belongs to the metallophosphoesterase superfamily. YfcE family.</text>
</comment>
<keyword evidence="4" id="KW-1185">Reference proteome</keyword>
<dbReference type="SUPFAM" id="SSF56300">
    <property type="entry name" value="Metallo-dependent phosphatases"/>
    <property type="match status" value="1"/>
</dbReference>
<proteinExistence type="inferred from homology"/>